<dbReference type="RefSeq" id="WP_012639927.1">
    <property type="nucleotide sequence ID" value="NC_011916.1"/>
</dbReference>
<name>A0A0H3C4Y1_CAUVN</name>
<dbReference type="AlphaFoldDB" id="A0A0H3C4Y1"/>
<reference evidence="1 2" key="1">
    <citation type="journal article" date="2010" name="J. Bacteriol.">
        <title>The genetic basis of laboratory adaptation in Caulobacter crescentus.</title>
        <authorList>
            <person name="Marks M.E."/>
            <person name="Castro-Rojas C.M."/>
            <person name="Teiling C."/>
            <person name="Du L."/>
            <person name="Kapatral V."/>
            <person name="Walunas T.L."/>
            <person name="Crosson S."/>
        </authorList>
    </citation>
    <scope>NUCLEOTIDE SEQUENCE [LARGE SCALE GENOMIC DNA]</scope>
    <source>
        <strain evidence="2">NA1000 / CB15N</strain>
    </source>
</reference>
<evidence type="ECO:0000313" key="1">
    <source>
        <dbReference type="EMBL" id="ACL93741.1"/>
    </source>
</evidence>
<protein>
    <submittedName>
        <fullName evidence="1">Uncharacterized protein</fullName>
    </submittedName>
</protein>
<organism evidence="1 2">
    <name type="scientific">Caulobacter vibrioides (strain NA1000 / CB15N)</name>
    <name type="common">Caulobacter crescentus</name>
    <dbReference type="NCBI Taxonomy" id="565050"/>
    <lineage>
        <taxon>Bacteria</taxon>
        <taxon>Pseudomonadati</taxon>
        <taxon>Pseudomonadota</taxon>
        <taxon>Alphaproteobacteria</taxon>
        <taxon>Caulobacterales</taxon>
        <taxon>Caulobacteraceae</taxon>
        <taxon>Caulobacter</taxon>
    </lineage>
</organism>
<dbReference type="PATRIC" id="fig|565050.3.peg.271"/>
<dbReference type="GeneID" id="7330727"/>
<dbReference type="KEGG" id="ccs:CCNA_00274"/>
<proteinExistence type="predicted"/>
<dbReference type="OrthoDB" id="8970529at2"/>
<gene>
    <name evidence="1" type="ordered locus">CCNA_00274</name>
</gene>
<dbReference type="RefSeq" id="YP_002515649.1">
    <property type="nucleotide sequence ID" value="NC_011916.1"/>
</dbReference>
<dbReference type="HOGENOM" id="CLU_173372_0_0_5"/>
<dbReference type="EMBL" id="CP001340">
    <property type="protein sequence ID" value="ACL93741.1"/>
    <property type="molecule type" value="Genomic_DNA"/>
</dbReference>
<dbReference type="Proteomes" id="UP000001364">
    <property type="component" value="Chromosome"/>
</dbReference>
<accession>A0A0H3C4Y1</accession>
<keyword evidence="2" id="KW-1185">Reference proteome</keyword>
<evidence type="ECO:0000313" key="2">
    <source>
        <dbReference type="Proteomes" id="UP000001364"/>
    </source>
</evidence>
<sequence length="120" mass="13012">MVFGWLKKWIARGKPPSWTIAVVDGAIAINDGQGAEHTVLVSDLRRVVVATDDSGPWGEDVVFLLYSEAAEPAGIIPLEANGVQDFVAWLTTLPGYHDRELAKAMSSTKVARFVVYEALA</sequence>